<dbReference type="Gene3D" id="3.90.25.10">
    <property type="entry name" value="UDP-galactose 4-epimerase, domain 1"/>
    <property type="match status" value="1"/>
</dbReference>
<dbReference type="InterPro" id="IPR036291">
    <property type="entry name" value="NAD(P)-bd_dom_sf"/>
</dbReference>
<reference evidence="4" key="1">
    <citation type="submission" date="2017-09" db="EMBL/GenBank/DDBJ databases">
        <title>Depth-based differentiation of microbial function through sediment-hosted aquifers and enrichment of novel symbionts in the deep terrestrial subsurface.</title>
        <authorList>
            <person name="Probst A.J."/>
            <person name="Ladd B."/>
            <person name="Jarett J.K."/>
            <person name="Geller-Mcgrath D.E."/>
            <person name="Sieber C.M.K."/>
            <person name="Emerson J.B."/>
            <person name="Anantharaman K."/>
            <person name="Thomas B.C."/>
            <person name="Malmstrom R."/>
            <person name="Stieglmeier M."/>
            <person name="Klingl A."/>
            <person name="Woyke T."/>
            <person name="Ryan C.M."/>
            <person name="Banfield J.F."/>
        </authorList>
    </citation>
    <scope>NUCLEOTIDE SEQUENCE [LARGE SCALE GENOMIC DNA]</scope>
</reference>
<dbReference type="PANTHER" id="PTHR43000">
    <property type="entry name" value="DTDP-D-GLUCOSE 4,6-DEHYDRATASE-RELATED"/>
    <property type="match status" value="1"/>
</dbReference>
<evidence type="ECO:0000259" key="2">
    <source>
        <dbReference type="Pfam" id="PF01370"/>
    </source>
</evidence>
<evidence type="ECO:0000313" key="4">
    <source>
        <dbReference type="Proteomes" id="UP000229708"/>
    </source>
</evidence>
<dbReference type="Proteomes" id="UP000229708">
    <property type="component" value="Unassembled WGS sequence"/>
</dbReference>
<dbReference type="Pfam" id="PF01370">
    <property type="entry name" value="Epimerase"/>
    <property type="match status" value="1"/>
</dbReference>
<gene>
    <name evidence="3" type="ORF">COZ39_01705</name>
</gene>
<dbReference type="Gene3D" id="3.40.50.720">
    <property type="entry name" value="NAD(P)-binding Rossmann-like Domain"/>
    <property type="match status" value="1"/>
</dbReference>
<dbReference type="AlphaFoldDB" id="A0A2M7M0F2"/>
<proteinExistence type="inferred from homology"/>
<accession>A0A2M7M0F2</accession>
<evidence type="ECO:0000256" key="1">
    <source>
        <dbReference type="ARBA" id="ARBA00007637"/>
    </source>
</evidence>
<comment type="similarity">
    <text evidence="1">Belongs to the NAD(P)-dependent epimerase/dehydratase family.</text>
</comment>
<protein>
    <submittedName>
        <fullName evidence="3">Sugar epimerase</fullName>
    </submittedName>
</protein>
<sequence>MTMKTLLLTGASGFIGKNISLYFSKKFRLLTPSHQQLDLLDAKAVSDYVKKNKVDYIIHTANIGGSQNQTNTKNIIDINLRMFFNIIHNIDLVERIIYFGSGAEYDKRKPIVSVKEEKFGQNIPGDDYGFYKYICSQYTQRLNSKKLICLRLFGVYGPHENYLIRFISNAIVKNLLHLKIKINQNVNFDYLYVNDLNLVLNYFLHHNPKHYIYNVCSGTKTSLLDIANKINQLSNYHSKITIINKGLNNEYTASNSRLINEVKNLKITTIEQGIKTLLDWYNENLDLLNKKEIINDKYANLCVVKK</sequence>
<organism evidence="3 4">
    <name type="scientific">Candidatus Roizmanbacteria bacterium CG_4_10_14_3_um_filter_33_21</name>
    <dbReference type="NCBI Taxonomy" id="1974830"/>
    <lineage>
        <taxon>Bacteria</taxon>
        <taxon>Candidatus Roizmaniibacteriota</taxon>
    </lineage>
</organism>
<comment type="caution">
    <text evidence="3">The sequence shown here is derived from an EMBL/GenBank/DDBJ whole genome shotgun (WGS) entry which is preliminary data.</text>
</comment>
<dbReference type="EMBL" id="PFJI01000070">
    <property type="protein sequence ID" value="PIX73809.1"/>
    <property type="molecule type" value="Genomic_DNA"/>
</dbReference>
<dbReference type="InterPro" id="IPR001509">
    <property type="entry name" value="Epimerase_deHydtase"/>
</dbReference>
<dbReference type="SUPFAM" id="SSF51735">
    <property type="entry name" value="NAD(P)-binding Rossmann-fold domains"/>
    <property type="match status" value="1"/>
</dbReference>
<evidence type="ECO:0000313" key="3">
    <source>
        <dbReference type="EMBL" id="PIX73809.1"/>
    </source>
</evidence>
<name>A0A2M7M0F2_9BACT</name>
<feature type="domain" description="NAD-dependent epimerase/dehydratase" evidence="2">
    <location>
        <begin position="7"/>
        <end position="216"/>
    </location>
</feature>